<name>A8ZPQ2_ACAM1</name>
<dbReference type="SUPFAM" id="SSF53474">
    <property type="entry name" value="alpha/beta-Hydrolases"/>
    <property type="match status" value="1"/>
</dbReference>
<dbReference type="Gene3D" id="3.40.50.1820">
    <property type="entry name" value="alpha/beta hydrolase"/>
    <property type="match status" value="1"/>
</dbReference>
<dbReference type="InterPro" id="IPR050266">
    <property type="entry name" value="AB_hydrolase_sf"/>
</dbReference>
<feature type="transmembrane region" description="Helical" evidence="1">
    <location>
        <begin position="153"/>
        <end position="176"/>
    </location>
</feature>
<sequence length="302" mass="34585">MKISDYHPFRSAEAKETYLAHYDARAKKWPIPSTEHYIDTSYGQTFVRVSGPDEGSPLVLLHGHSENGLNWLPNIQELSQQYRTYVVDIISDPGRSTYTKVMKGIDDYNYWLEELFDGLGLKQGINLAGLSYGGWLVSRYALRYPQRLHKICLIAPAGISPFPVKFIAFALFLSLFQFRSKLLFKQLTRWMFEDFIKTQSQGEEKFEDWFEFIYLGIQSHQAQPIVFAKVFKDAELQALKIPALFITGENEIIYSVPKTLNRLQKVAPDIQVTVVKNAGHDLPLAQPQQVNEAILDFLQVGT</sequence>
<dbReference type="PRINTS" id="PR00412">
    <property type="entry name" value="EPOXHYDRLASE"/>
</dbReference>
<dbReference type="InterPro" id="IPR000639">
    <property type="entry name" value="Epox_hydrolase-like"/>
</dbReference>
<dbReference type="KEGG" id="amr:AM1_E0219"/>
<dbReference type="RefSeq" id="WP_012167870.1">
    <property type="nucleotide sequence ID" value="NC_009930.1"/>
</dbReference>
<accession>A8ZPQ2</accession>
<protein>
    <submittedName>
        <fullName evidence="3">Carboxylesterase NP, putative</fullName>
    </submittedName>
</protein>
<proteinExistence type="predicted"/>
<geneLocation type="plasmid" evidence="3 4">
    <name>pREB5</name>
</geneLocation>
<reference evidence="3 4" key="1">
    <citation type="journal article" date="2008" name="Proc. Natl. Acad. Sci. U.S.A.">
        <title>Niche adaptation and genome expansion in the chlorophyll d-producing cyanobacterium Acaryochloris marina.</title>
        <authorList>
            <person name="Swingley W.D."/>
            <person name="Chen M."/>
            <person name="Cheung P.C."/>
            <person name="Conrad A.L."/>
            <person name="Dejesa L.C."/>
            <person name="Hao J."/>
            <person name="Honchak B.M."/>
            <person name="Karbach L.E."/>
            <person name="Kurdoglu A."/>
            <person name="Lahiri S."/>
            <person name="Mastrian S.D."/>
            <person name="Miyashita H."/>
            <person name="Page L."/>
            <person name="Ramakrishna P."/>
            <person name="Satoh S."/>
            <person name="Sattley W.M."/>
            <person name="Shimada Y."/>
            <person name="Taylor H.L."/>
            <person name="Tomo T."/>
            <person name="Tsuchiya T."/>
            <person name="Wang Z.T."/>
            <person name="Raymond J."/>
            <person name="Mimuro M."/>
            <person name="Blankenship R.E."/>
            <person name="Touchman J.W."/>
        </authorList>
    </citation>
    <scope>NUCLEOTIDE SEQUENCE [LARGE SCALE GENOMIC DNA]</scope>
    <source>
        <strain evidence="4">MBIC 11017</strain>
        <plasmid evidence="4">Plasmid pREB5</plasmid>
    </source>
</reference>
<dbReference type="HOGENOM" id="CLU_020336_27_3_3"/>
<dbReference type="OrthoDB" id="9773293at2"/>
<evidence type="ECO:0000313" key="4">
    <source>
        <dbReference type="Proteomes" id="UP000000268"/>
    </source>
</evidence>
<evidence type="ECO:0000313" key="3">
    <source>
        <dbReference type="EMBL" id="ABW32988.1"/>
    </source>
</evidence>
<dbReference type="InterPro" id="IPR029058">
    <property type="entry name" value="AB_hydrolase_fold"/>
</dbReference>
<dbReference type="Proteomes" id="UP000000268">
    <property type="component" value="Plasmid pREB5"/>
</dbReference>
<evidence type="ECO:0000256" key="1">
    <source>
        <dbReference type="SAM" id="Phobius"/>
    </source>
</evidence>
<dbReference type="InterPro" id="IPR000073">
    <property type="entry name" value="AB_hydrolase_1"/>
</dbReference>
<evidence type="ECO:0000259" key="2">
    <source>
        <dbReference type="Pfam" id="PF12697"/>
    </source>
</evidence>
<dbReference type="GO" id="GO:0003824">
    <property type="term" value="F:catalytic activity"/>
    <property type="evidence" value="ECO:0007669"/>
    <property type="project" value="InterPro"/>
</dbReference>
<organism evidence="3 4">
    <name type="scientific">Acaryochloris marina (strain MBIC 11017)</name>
    <dbReference type="NCBI Taxonomy" id="329726"/>
    <lineage>
        <taxon>Bacteria</taxon>
        <taxon>Bacillati</taxon>
        <taxon>Cyanobacteriota</taxon>
        <taxon>Cyanophyceae</taxon>
        <taxon>Acaryochloridales</taxon>
        <taxon>Acaryochloridaceae</taxon>
        <taxon>Acaryochloris</taxon>
    </lineage>
</organism>
<feature type="domain" description="AB hydrolase-1" evidence="2">
    <location>
        <begin position="58"/>
        <end position="293"/>
    </location>
</feature>
<keyword evidence="3" id="KW-0614">Plasmid</keyword>
<gene>
    <name evidence="3" type="ordered locus">AM1_E0219</name>
</gene>
<dbReference type="AlphaFoldDB" id="A8ZPQ2"/>
<dbReference type="PANTHER" id="PTHR43798">
    <property type="entry name" value="MONOACYLGLYCEROL LIPASE"/>
    <property type="match status" value="1"/>
</dbReference>
<keyword evidence="4" id="KW-1185">Reference proteome</keyword>
<dbReference type="Pfam" id="PF12697">
    <property type="entry name" value="Abhydrolase_6"/>
    <property type="match status" value="1"/>
</dbReference>
<dbReference type="EMBL" id="CP000842">
    <property type="protein sequence ID" value="ABW32988.1"/>
    <property type="molecule type" value="Genomic_DNA"/>
</dbReference>
<dbReference type="GO" id="GO:0016020">
    <property type="term" value="C:membrane"/>
    <property type="evidence" value="ECO:0007669"/>
    <property type="project" value="TreeGrafter"/>
</dbReference>
<keyword evidence="1" id="KW-0812">Transmembrane</keyword>
<keyword evidence="1" id="KW-0472">Membrane</keyword>
<dbReference type="PANTHER" id="PTHR43798:SF33">
    <property type="entry name" value="HYDROLASE, PUTATIVE (AFU_ORTHOLOGUE AFUA_2G14860)-RELATED"/>
    <property type="match status" value="1"/>
</dbReference>
<keyword evidence="1" id="KW-1133">Transmembrane helix</keyword>